<keyword evidence="3" id="KW-1185">Reference proteome</keyword>
<comment type="caution">
    <text evidence="2">The sequence shown here is derived from an EMBL/GenBank/DDBJ whole genome shotgun (WGS) entry which is preliminary data.</text>
</comment>
<gene>
    <name evidence="2" type="ORF">ACFPKY_13115</name>
</gene>
<dbReference type="Proteomes" id="UP001595956">
    <property type="component" value="Unassembled WGS sequence"/>
</dbReference>
<dbReference type="RefSeq" id="WP_345179466.1">
    <property type="nucleotide sequence ID" value="NZ_BAABFQ010000007.1"/>
</dbReference>
<keyword evidence="1" id="KW-0812">Transmembrane</keyword>
<keyword evidence="1" id="KW-1133">Transmembrane helix</keyword>
<name>A0ABW0N2D8_9ACTN</name>
<evidence type="ECO:0000313" key="3">
    <source>
        <dbReference type="Proteomes" id="UP001595956"/>
    </source>
</evidence>
<sequence length="53" mass="6024">MFWVYVIVGAVVLLGVLWWVDRRRPGRDGAQFDRAVKRVEGKAEGKDYWGGSA</sequence>
<dbReference type="EMBL" id="JBHSMD010000004">
    <property type="protein sequence ID" value="MFC5494050.1"/>
    <property type="molecule type" value="Genomic_DNA"/>
</dbReference>
<organism evidence="2 3">
    <name type="scientific">Nocardioides caricicola</name>
    <dbReference type="NCBI Taxonomy" id="634770"/>
    <lineage>
        <taxon>Bacteria</taxon>
        <taxon>Bacillati</taxon>
        <taxon>Actinomycetota</taxon>
        <taxon>Actinomycetes</taxon>
        <taxon>Propionibacteriales</taxon>
        <taxon>Nocardioidaceae</taxon>
        <taxon>Nocardioides</taxon>
    </lineage>
</organism>
<feature type="transmembrane region" description="Helical" evidence="1">
    <location>
        <begin position="6"/>
        <end position="21"/>
    </location>
</feature>
<reference evidence="3" key="1">
    <citation type="journal article" date="2019" name="Int. J. Syst. Evol. Microbiol.">
        <title>The Global Catalogue of Microorganisms (GCM) 10K type strain sequencing project: providing services to taxonomists for standard genome sequencing and annotation.</title>
        <authorList>
            <consortium name="The Broad Institute Genomics Platform"/>
            <consortium name="The Broad Institute Genome Sequencing Center for Infectious Disease"/>
            <person name="Wu L."/>
            <person name="Ma J."/>
        </authorList>
    </citation>
    <scope>NUCLEOTIDE SEQUENCE [LARGE SCALE GENOMIC DNA]</scope>
    <source>
        <strain evidence="3">KACC 13778</strain>
    </source>
</reference>
<protein>
    <submittedName>
        <fullName evidence="2">Uncharacterized protein</fullName>
    </submittedName>
</protein>
<keyword evidence="1" id="KW-0472">Membrane</keyword>
<accession>A0ABW0N2D8</accession>
<evidence type="ECO:0000256" key="1">
    <source>
        <dbReference type="SAM" id="Phobius"/>
    </source>
</evidence>
<evidence type="ECO:0000313" key="2">
    <source>
        <dbReference type="EMBL" id="MFC5494050.1"/>
    </source>
</evidence>
<proteinExistence type="predicted"/>